<dbReference type="Pfam" id="PF19279">
    <property type="entry name" value="YegS_C"/>
    <property type="match status" value="1"/>
</dbReference>
<reference evidence="14 15" key="1">
    <citation type="submission" date="2015-11" db="EMBL/GenBank/DDBJ databases">
        <title>Butyribacter intestini gen. nov., sp. nov., a butyric acid-producing bacterium of the family Lachnospiraceae isolated from the human faeces.</title>
        <authorList>
            <person name="Zou Y."/>
            <person name="Xue W."/>
            <person name="Luo G."/>
            <person name="Lv M."/>
        </authorList>
    </citation>
    <scope>NUCLEOTIDE SEQUENCE [LARGE SCALE GENOMIC DNA]</scope>
    <source>
        <strain evidence="14 15">ACET-33324</strain>
    </source>
</reference>
<organism evidence="14 15">
    <name type="scientific">Acetivibrio ethanolgignens</name>
    <dbReference type="NCBI Taxonomy" id="290052"/>
    <lineage>
        <taxon>Bacteria</taxon>
        <taxon>Bacillati</taxon>
        <taxon>Bacillota</taxon>
        <taxon>Clostridia</taxon>
        <taxon>Eubacteriales</taxon>
        <taxon>Oscillospiraceae</taxon>
        <taxon>Acetivibrio</taxon>
    </lineage>
</organism>
<dbReference type="OrthoDB" id="142078at2"/>
<dbReference type="GO" id="GO:0004143">
    <property type="term" value="F:ATP-dependent diacylglycerol kinase activity"/>
    <property type="evidence" value="ECO:0007669"/>
    <property type="project" value="TreeGrafter"/>
</dbReference>
<keyword evidence="6" id="KW-0547">Nucleotide-binding</keyword>
<dbReference type="Gene3D" id="3.40.50.10330">
    <property type="entry name" value="Probable inorganic polyphosphate/atp-NAD kinase, domain 1"/>
    <property type="match status" value="1"/>
</dbReference>
<keyword evidence="8" id="KW-0067">ATP-binding</keyword>
<keyword evidence="15" id="KW-1185">Reference proteome</keyword>
<evidence type="ECO:0000256" key="8">
    <source>
        <dbReference type="ARBA" id="ARBA00022840"/>
    </source>
</evidence>
<keyword evidence="11" id="KW-0594">Phospholipid biosynthesis</keyword>
<feature type="domain" description="DAGKc" evidence="13">
    <location>
        <begin position="1"/>
        <end position="130"/>
    </location>
</feature>
<dbReference type="Gene3D" id="2.60.200.40">
    <property type="match status" value="1"/>
</dbReference>
<evidence type="ECO:0000256" key="7">
    <source>
        <dbReference type="ARBA" id="ARBA00022777"/>
    </source>
</evidence>
<accession>A0A0V8QBF4</accession>
<keyword evidence="7 14" id="KW-0418">Kinase</keyword>
<dbReference type="NCBIfam" id="TIGR00147">
    <property type="entry name" value="YegS/Rv2252/BmrU family lipid kinase"/>
    <property type="match status" value="1"/>
</dbReference>
<dbReference type="GO" id="GO:0046872">
    <property type="term" value="F:metal ion binding"/>
    <property type="evidence" value="ECO:0007669"/>
    <property type="project" value="UniProtKB-KW"/>
</dbReference>
<dbReference type="PANTHER" id="PTHR12358:SF106">
    <property type="entry name" value="LIPID KINASE YEGS"/>
    <property type="match status" value="1"/>
</dbReference>
<keyword evidence="10" id="KW-0443">Lipid metabolism</keyword>
<dbReference type="EMBL" id="LNAM01000194">
    <property type="protein sequence ID" value="KSV57933.1"/>
    <property type="molecule type" value="Genomic_DNA"/>
</dbReference>
<dbReference type="Pfam" id="PF00781">
    <property type="entry name" value="DAGK_cat"/>
    <property type="match status" value="1"/>
</dbReference>
<dbReference type="InterPro" id="IPR017438">
    <property type="entry name" value="ATP-NAD_kinase_N"/>
</dbReference>
<evidence type="ECO:0000256" key="4">
    <source>
        <dbReference type="ARBA" id="ARBA00022679"/>
    </source>
</evidence>
<evidence type="ECO:0000256" key="2">
    <source>
        <dbReference type="ARBA" id="ARBA00005983"/>
    </source>
</evidence>
<dbReference type="InterPro" id="IPR050187">
    <property type="entry name" value="Lipid_Phosphate_FormReg"/>
</dbReference>
<evidence type="ECO:0000259" key="13">
    <source>
        <dbReference type="PROSITE" id="PS50146"/>
    </source>
</evidence>
<gene>
    <name evidence="14" type="ORF">ASU35_14770</name>
</gene>
<sequence>MKKMLFIYNPHAGKAAIKNKLSDIVELFVGVDYEVTIFSTREKRDATKIVKEKGENYDCIVCSGGDGTLNEVVDGLMTLEKRPPCGYMPTGTVNDFASSLKIPKSIMVAAQNVIDGQPFAYDIGSLNNDHFNYVAAFGAFTQVAYETPQSFKNVFGKLAYLMDGAMRLANLESYHVKVSYEGGIVEGRFILGMITNSNSVAGLKGLTGKNVKLNDGLFEVVLVKQPNNAIELQAIINGLLMREHDDIHIYSFRASHIELSSEEEIAWTVDGEYGGTYKEAVIENHREAVEFICPKEKPEKKGLVEKIIEKEIENERAIDKE</sequence>
<evidence type="ECO:0000313" key="14">
    <source>
        <dbReference type="EMBL" id="KSV57933.1"/>
    </source>
</evidence>
<evidence type="ECO:0000256" key="10">
    <source>
        <dbReference type="ARBA" id="ARBA00023098"/>
    </source>
</evidence>
<dbReference type="SMART" id="SM00046">
    <property type="entry name" value="DAGKc"/>
    <property type="match status" value="1"/>
</dbReference>
<evidence type="ECO:0000256" key="3">
    <source>
        <dbReference type="ARBA" id="ARBA00022516"/>
    </source>
</evidence>
<keyword evidence="12" id="KW-1208">Phospholipid metabolism</keyword>
<evidence type="ECO:0000256" key="6">
    <source>
        <dbReference type="ARBA" id="ARBA00022741"/>
    </source>
</evidence>
<keyword evidence="5" id="KW-0479">Metal-binding</keyword>
<keyword evidence="4" id="KW-0808">Transferase</keyword>
<dbReference type="GO" id="GO:0008654">
    <property type="term" value="P:phospholipid biosynthetic process"/>
    <property type="evidence" value="ECO:0007669"/>
    <property type="project" value="UniProtKB-KW"/>
</dbReference>
<dbReference type="InterPro" id="IPR005218">
    <property type="entry name" value="Diacylglycerol/lipid_kinase"/>
</dbReference>
<evidence type="ECO:0000313" key="15">
    <source>
        <dbReference type="Proteomes" id="UP000054874"/>
    </source>
</evidence>
<dbReference type="PANTHER" id="PTHR12358">
    <property type="entry name" value="SPHINGOSINE KINASE"/>
    <property type="match status" value="1"/>
</dbReference>
<keyword evidence="3" id="KW-0444">Lipid biosynthesis</keyword>
<dbReference type="PROSITE" id="PS50146">
    <property type="entry name" value="DAGK"/>
    <property type="match status" value="1"/>
</dbReference>
<dbReference type="SUPFAM" id="SSF111331">
    <property type="entry name" value="NAD kinase/diacylglycerol kinase-like"/>
    <property type="match status" value="1"/>
</dbReference>
<protein>
    <submittedName>
        <fullName evidence="14">Diacylglycerol kinase</fullName>
    </submittedName>
</protein>
<comment type="similarity">
    <text evidence="2">Belongs to the diacylglycerol/lipid kinase family.</text>
</comment>
<comment type="cofactor">
    <cofactor evidence="1">
        <name>Mg(2+)</name>
        <dbReference type="ChEBI" id="CHEBI:18420"/>
    </cofactor>
</comment>
<evidence type="ECO:0000256" key="11">
    <source>
        <dbReference type="ARBA" id="ARBA00023209"/>
    </source>
</evidence>
<evidence type="ECO:0000256" key="12">
    <source>
        <dbReference type="ARBA" id="ARBA00023264"/>
    </source>
</evidence>
<dbReference type="AlphaFoldDB" id="A0A0V8QBF4"/>
<evidence type="ECO:0000256" key="1">
    <source>
        <dbReference type="ARBA" id="ARBA00001946"/>
    </source>
</evidence>
<dbReference type="InterPro" id="IPR016064">
    <property type="entry name" value="NAD/diacylglycerol_kinase_sf"/>
</dbReference>
<dbReference type="RefSeq" id="WP_058353836.1">
    <property type="nucleotide sequence ID" value="NZ_CABMMD010000194.1"/>
</dbReference>
<proteinExistence type="inferred from homology"/>
<keyword evidence="9" id="KW-0460">Magnesium</keyword>
<name>A0A0V8QBF4_9FIRM</name>
<evidence type="ECO:0000256" key="9">
    <source>
        <dbReference type="ARBA" id="ARBA00022842"/>
    </source>
</evidence>
<dbReference type="GO" id="GO:0005524">
    <property type="term" value="F:ATP binding"/>
    <property type="evidence" value="ECO:0007669"/>
    <property type="project" value="UniProtKB-KW"/>
</dbReference>
<dbReference type="InterPro" id="IPR045540">
    <property type="entry name" value="YegS/DAGK_C"/>
</dbReference>
<dbReference type="GO" id="GO:0005886">
    <property type="term" value="C:plasma membrane"/>
    <property type="evidence" value="ECO:0007669"/>
    <property type="project" value="TreeGrafter"/>
</dbReference>
<comment type="caution">
    <text evidence="14">The sequence shown here is derived from an EMBL/GenBank/DDBJ whole genome shotgun (WGS) entry which is preliminary data.</text>
</comment>
<dbReference type="Proteomes" id="UP000054874">
    <property type="component" value="Unassembled WGS sequence"/>
</dbReference>
<dbReference type="InterPro" id="IPR001206">
    <property type="entry name" value="Diacylglycerol_kinase_cat_dom"/>
</dbReference>
<evidence type="ECO:0000256" key="5">
    <source>
        <dbReference type="ARBA" id="ARBA00022723"/>
    </source>
</evidence>
<dbReference type="STRING" id="290052.ASU35_14770"/>